<dbReference type="OrthoDB" id="512356at2759"/>
<feature type="compositionally biased region" description="Low complexity" evidence="2">
    <location>
        <begin position="587"/>
        <end position="598"/>
    </location>
</feature>
<dbReference type="AlphaFoldDB" id="A0A8K0C8J1"/>
<dbReference type="Pfam" id="PF10239">
    <property type="entry name" value="DUF2465"/>
    <property type="match status" value="1"/>
</dbReference>
<feature type="compositionally biased region" description="Gly residues" evidence="2">
    <location>
        <begin position="424"/>
        <end position="435"/>
    </location>
</feature>
<gene>
    <name evidence="3" type="ORF">ILUMI_23610</name>
</gene>
<proteinExistence type="inferred from homology"/>
<evidence type="ECO:0000256" key="1">
    <source>
        <dbReference type="ARBA" id="ARBA00007218"/>
    </source>
</evidence>
<comment type="caution">
    <text evidence="3">The sequence shown here is derived from an EMBL/GenBank/DDBJ whole genome shotgun (WGS) entry which is preliminary data.</text>
</comment>
<protein>
    <recommendedName>
        <fullName evidence="5">Protein FAM98A</fullName>
    </recommendedName>
</protein>
<reference evidence="3" key="1">
    <citation type="submission" date="2019-08" db="EMBL/GenBank/DDBJ databases">
        <title>The genome of the North American firefly Photinus pyralis.</title>
        <authorList>
            <consortium name="Photinus pyralis genome working group"/>
            <person name="Fallon T.R."/>
            <person name="Sander Lower S.E."/>
            <person name="Weng J.-K."/>
        </authorList>
    </citation>
    <scope>NUCLEOTIDE SEQUENCE</scope>
    <source>
        <strain evidence="3">TRF0915ILg1</strain>
        <tissue evidence="3">Whole body</tissue>
    </source>
</reference>
<evidence type="ECO:0000313" key="4">
    <source>
        <dbReference type="Proteomes" id="UP000801492"/>
    </source>
</evidence>
<feature type="compositionally biased region" description="Polar residues" evidence="2">
    <location>
        <begin position="633"/>
        <end position="656"/>
    </location>
</feature>
<dbReference type="GO" id="GO:0072669">
    <property type="term" value="C:tRNA-splicing ligase complex"/>
    <property type="evidence" value="ECO:0007669"/>
    <property type="project" value="TreeGrafter"/>
</dbReference>
<feature type="compositionally biased region" description="Gly residues" evidence="2">
    <location>
        <begin position="481"/>
        <end position="515"/>
    </location>
</feature>
<feature type="region of interest" description="Disordered" evidence="2">
    <location>
        <begin position="342"/>
        <end position="683"/>
    </location>
</feature>
<dbReference type="EMBL" id="VTPC01090604">
    <property type="protein sequence ID" value="KAF2882593.1"/>
    <property type="molecule type" value="Genomic_DNA"/>
</dbReference>
<dbReference type="PANTHER" id="PTHR31353:SF1">
    <property type="entry name" value="PROTEIN FAM98B"/>
    <property type="match status" value="1"/>
</dbReference>
<accession>A0A8K0C8J1</accession>
<sequence>MTEIENTLDFQSLSLDDTDNTKRKPEDPASAVKFLADCVGGSQNTSVKMTNQLESEAFKSMNLVGYQISENDFKKATEEGPKSIEYTKLINYLTNELRMLCNIDECVNAIATPEDSVSFIMETSSFLNELGCPYASLTQGHVSDRLSTVLDRILLIQHLVTELIAARILRENRPEKKIELKLQESSQAADLRKILQTLGFPKPPANITMQTLMQKLIPTVQNTVQKAGNELLGNPIFFGTLSDKQWQALSDVQQDLHEDFLMRREMLLKRLDCTIQSFQWSDKTKGKDDVFHKTYTEKRKLLKTEPEVDLSDLLASRDDLAIIEKTSSAAVRKNTKSAINKVIIGQVPDRGGRTSEQAPPPPEMPPWQQRSSGPAGGGGGSFRGGRQGQGNYGGQQSSFGGGSNFSQGGSNYSQSNYNTYAGGDSRGGGGGGRGGAFDSAGSYGGDSSRRGSDYSRGNNNSSYGGGSSNDYSKGNNDYSRGGSGYSRGGGYSQGSGSGYSRGGGNDYSRGGGGYSQGSSNDSSRGGNDYSRGGSGSDYSRGGNDYSRGGSSSDYSRGGNDYSRGGSGSDYSRGGNDYSRGGSSYSQGNNDYSRGSSGSYSGGGGNRGGFDSAGSYGGYSSQDYQEPKRAKTFDQFQQSKTTYADQYVQESQHNQQYHARDNRNRGGRGGRSNYNRGGGGGSYR</sequence>
<name>A0A8K0C8J1_IGNLU</name>
<dbReference type="Proteomes" id="UP000801492">
    <property type="component" value="Unassembled WGS sequence"/>
</dbReference>
<evidence type="ECO:0000256" key="2">
    <source>
        <dbReference type="SAM" id="MobiDB-lite"/>
    </source>
</evidence>
<feature type="compositionally biased region" description="Low complexity" evidence="2">
    <location>
        <begin position="454"/>
        <end position="480"/>
    </location>
</feature>
<keyword evidence="4" id="KW-1185">Reference proteome</keyword>
<evidence type="ECO:0008006" key="5">
    <source>
        <dbReference type="Google" id="ProtNLM"/>
    </source>
</evidence>
<organism evidence="3 4">
    <name type="scientific">Ignelater luminosus</name>
    <name type="common">Cucubano</name>
    <name type="synonym">Pyrophorus luminosus</name>
    <dbReference type="NCBI Taxonomy" id="2038154"/>
    <lineage>
        <taxon>Eukaryota</taxon>
        <taxon>Metazoa</taxon>
        <taxon>Ecdysozoa</taxon>
        <taxon>Arthropoda</taxon>
        <taxon>Hexapoda</taxon>
        <taxon>Insecta</taxon>
        <taxon>Pterygota</taxon>
        <taxon>Neoptera</taxon>
        <taxon>Endopterygota</taxon>
        <taxon>Coleoptera</taxon>
        <taxon>Polyphaga</taxon>
        <taxon>Elateriformia</taxon>
        <taxon>Elateroidea</taxon>
        <taxon>Elateridae</taxon>
        <taxon>Agrypninae</taxon>
        <taxon>Pyrophorini</taxon>
        <taxon>Ignelater</taxon>
    </lineage>
</organism>
<evidence type="ECO:0000313" key="3">
    <source>
        <dbReference type="EMBL" id="KAF2882593.1"/>
    </source>
</evidence>
<comment type="similarity">
    <text evidence="1">Belongs to the FAM98 family.</text>
</comment>
<feature type="compositionally biased region" description="Low complexity" evidence="2">
    <location>
        <begin position="516"/>
        <end position="578"/>
    </location>
</feature>
<feature type="compositionally biased region" description="Gly residues" evidence="2">
    <location>
        <begin position="374"/>
        <end position="403"/>
    </location>
</feature>
<feature type="compositionally biased region" description="Low complexity" evidence="2">
    <location>
        <begin position="404"/>
        <end position="423"/>
    </location>
</feature>
<dbReference type="InterPro" id="IPR018797">
    <property type="entry name" value="FAM98"/>
</dbReference>
<dbReference type="PANTHER" id="PTHR31353">
    <property type="entry name" value="FAM98"/>
    <property type="match status" value="1"/>
</dbReference>